<feature type="transmembrane region" description="Helical" evidence="8">
    <location>
        <begin position="603"/>
        <end position="623"/>
    </location>
</feature>
<keyword evidence="4 8" id="KW-1133">Transmembrane helix</keyword>
<feature type="compositionally biased region" description="Polar residues" evidence="7">
    <location>
        <begin position="187"/>
        <end position="202"/>
    </location>
</feature>
<feature type="compositionally biased region" description="Acidic residues" evidence="7">
    <location>
        <begin position="143"/>
        <end position="166"/>
    </location>
</feature>
<dbReference type="OrthoDB" id="6770063at2759"/>
<feature type="transmembrane region" description="Helical" evidence="8">
    <location>
        <begin position="444"/>
        <end position="463"/>
    </location>
</feature>
<comment type="subcellular location">
    <subcellularLocation>
        <location evidence="1">Membrane</location>
        <topology evidence="1">Multi-pass membrane protein</topology>
    </subcellularLocation>
</comment>
<feature type="transmembrane region" description="Helical" evidence="8">
    <location>
        <begin position="408"/>
        <end position="432"/>
    </location>
</feature>
<protein>
    <recommendedName>
        <fullName evidence="9">Major facilitator superfamily (MFS) profile domain-containing protein</fullName>
    </recommendedName>
</protein>
<comment type="similarity">
    <text evidence="6">Belongs to the major facilitator superfamily. Spinster (TC 2.A.1.49) family.</text>
</comment>
<feature type="transmembrane region" description="Helical" evidence="8">
    <location>
        <begin position="475"/>
        <end position="495"/>
    </location>
</feature>
<feature type="compositionally biased region" description="Polar residues" evidence="7">
    <location>
        <begin position="114"/>
        <end position="123"/>
    </location>
</feature>
<feature type="transmembrane region" description="Helical" evidence="8">
    <location>
        <begin position="629"/>
        <end position="658"/>
    </location>
</feature>
<dbReference type="PANTHER" id="PTHR23505">
    <property type="entry name" value="SPINSTER"/>
    <property type="match status" value="1"/>
</dbReference>
<evidence type="ECO:0000256" key="5">
    <source>
        <dbReference type="ARBA" id="ARBA00023136"/>
    </source>
</evidence>
<feature type="transmembrane region" description="Helical" evidence="8">
    <location>
        <begin position="569"/>
        <end position="591"/>
    </location>
</feature>
<dbReference type="EMBL" id="CAJNOC010000531">
    <property type="protein sequence ID" value="CAF0772980.1"/>
    <property type="molecule type" value="Genomic_DNA"/>
</dbReference>
<reference evidence="10" key="1">
    <citation type="submission" date="2021-02" db="EMBL/GenBank/DDBJ databases">
        <authorList>
            <person name="Nowell W R."/>
        </authorList>
    </citation>
    <scope>NUCLEOTIDE SEQUENCE</scope>
    <source>
        <strain evidence="10">Ploen Becks lab</strain>
    </source>
</reference>
<evidence type="ECO:0000256" key="7">
    <source>
        <dbReference type="SAM" id="MobiDB-lite"/>
    </source>
</evidence>
<dbReference type="PANTHER" id="PTHR23505:SF79">
    <property type="entry name" value="PROTEIN SPINSTER"/>
    <property type="match status" value="1"/>
</dbReference>
<feature type="region of interest" description="Disordered" evidence="7">
    <location>
        <begin position="240"/>
        <end position="263"/>
    </location>
</feature>
<evidence type="ECO:0000256" key="1">
    <source>
        <dbReference type="ARBA" id="ARBA00004141"/>
    </source>
</evidence>
<dbReference type="Proteomes" id="UP000663879">
    <property type="component" value="Unassembled WGS sequence"/>
</dbReference>
<sequence length="830" mass="93162">MGSDYQHVPDSFNSMLNNNDSDTYDQFVNGDYKSLSRASSIKTNDLELKNLNKNRANSNRVIRRLRTNSFNNNYNANNTKTNSNNTLTNNNSIIQDLNDFKSSVKKLLMGGSKQKLSPSSSINLIEKKKRKKRSFSHSFSNNYEEDISSEEDDDDVEEENEEDYQEELITKKPLINRTNSKKDQKMTVLNSKTNENIPNNLITSTATTSSTDSYMPSSSDCTSSKSAYSELLDSRYNESDKMSLDENNNQQEEDKSSLNLSENNIKQDLTEIKRVDSVRMRHNSSLNYPNSNKFDQNLVQYKKVKSRKKSQQAKNYIVIFVLFVVNLLNYIDRYTLAGVLLDLQKFFNINDGQSGLLQTAFICSYMLLAPLFGYLGDRYSRKWLIIFGISFWSFMTFIGSFVPEDKFWLFMLIRSLVGIGEASYSCVAPTIIGDLFTDDMRTKMLAVFYLAVPVGSGLGYIVGSNIAKILGGWQWALRVTPPLGLVCIVLLVLVVEEPKRGGAEGNSVDNNKSSIKLDVIYLLKNKTFMWTTMGFTFASFVLGGLSWWVPIYVEYAIYSKNKTPNQIPLIFGVITCFAGLIGVTLSSVLSSKLRHKFKNADPLICALGSLIAVPTLFVLILATREANQILFWFIAALAISGMCLSWTLVADILLYTVYPNRRSIASAMNILICHLLGDAGSPYVIGAISDALKIGSPDSYYTKFKSLQTALYAGPFFAALSFASYLFAAIYVDDDRKKVDDYIKKCQKSNERPNSSSLSDSNINELSNEIKESPNVYSKSITTSELNLNKDPSVQIKPSKENIDINNEIPVVFNSSANLLPKSIESNIDK</sequence>
<dbReference type="SUPFAM" id="SSF103473">
    <property type="entry name" value="MFS general substrate transporter"/>
    <property type="match status" value="1"/>
</dbReference>
<name>A0A813QSX5_9BILA</name>
<feature type="transmembrane region" description="Helical" evidence="8">
    <location>
        <begin position="383"/>
        <end position="402"/>
    </location>
</feature>
<dbReference type="GO" id="GO:0022857">
    <property type="term" value="F:transmembrane transporter activity"/>
    <property type="evidence" value="ECO:0007669"/>
    <property type="project" value="InterPro"/>
</dbReference>
<dbReference type="InterPro" id="IPR011701">
    <property type="entry name" value="MFS"/>
</dbReference>
<evidence type="ECO:0000259" key="9">
    <source>
        <dbReference type="PROSITE" id="PS50850"/>
    </source>
</evidence>
<organism evidence="10 11">
    <name type="scientific">Brachionus calyciflorus</name>
    <dbReference type="NCBI Taxonomy" id="104777"/>
    <lineage>
        <taxon>Eukaryota</taxon>
        <taxon>Metazoa</taxon>
        <taxon>Spiralia</taxon>
        <taxon>Gnathifera</taxon>
        <taxon>Rotifera</taxon>
        <taxon>Eurotatoria</taxon>
        <taxon>Monogononta</taxon>
        <taxon>Pseudotrocha</taxon>
        <taxon>Ploima</taxon>
        <taxon>Brachionidae</taxon>
        <taxon>Brachionus</taxon>
    </lineage>
</organism>
<evidence type="ECO:0000256" key="6">
    <source>
        <dbReference type="ARBA" id="ARBA00024338"/>
    </source>
</evidence>
<keyword evidence="5 8" id="KW-0472">Membrane</keyword>
<gene>
    <name evidence="10" type="ORF">OXX778_LOCUS5053</name>
</gene>
<dbReference type="GO" id="GO:0016020">
    <property type="term" value="C:membrane"/>
    <property type="evidence" value="ECO:0007669"/>
    <property type="project" value="UniProtKB-SubCell"/>
</dbReference>
<accession>A0A813QSX5</accession>
<proteinExistence type="inferred from homology"/>
<comment type="caution">
    <text evidence="10">The sequence shown here is derived from an EMBL/GenBank/DDBJ whole genome shotgun (WGS) entry which is preliminary data.</text>
</comment>
<feature type="transmembrane region" description="Helical" evidence="8">
    <location>
        <begin position="356"/>
        <end position="376"/>
    </location>
</feature>
<feature type="transmembrane region" description="Helical" evidence="8">
    <location>
        <begin position="313"/>
        <end position="331"/>
    </location>
</feature>
<dbReference type="InterPro" id="IPR044770">
    <property type="entry name" value="MFS_spinster-like"/>
</dbReference>
<evidence type="ECO:0000256" key="4">
    <source>
        <dbReference type="ARBA" id="ARBA00022989"/>
    </source>
</evidence>
<feature type="compositionally biased region" description="Low complexity" evidence="7">
    <location>
        <begin position="203"/>
        <end position="219"/>
    </location>
</feature>
<evidence type="ECO:0000256" key="2">
    <source>
        <dbReference type="ARBA" id="ARBA00022448"/>
    </source>
</evidence>
<keyword evidence="3 8" id="KW-0812">Transmembrane</keyword>
<dbReference type="Gene3D" id="1.20.1250.20">
    <property type="entry name" value="MFS general substrate transporter like domains"/>
    <property type="match status" value="1"/>
</dbReference>
<dbReference type="AlphaFoldDB" id="A0A813QSX5"/>
<feature type="transmembrane region" description="Helical" evidence="8">
    <location>
        <begin position="528"/>
        <end position="549"/>
    </location>
</feature>
<dbReference type="InterPro" id="IPR036259">
    <property type="entry name" value="MFS_trans_sf"/>
</dbReference>
<dbReference type="PROSITE" id="PS50850">
    <property type="entry name" value="MFS"/>
    <property type="match status" value="1"/>
</dbReference>
<keyword evidence="11" id="KW-1185">Reference proteome</keyword>
<evidence type="ECO:0000256" key="3">
    <source>
        <dbReference type="ARBA" id="ARBA00022692"/>
    </source>
</evidence>
<dbReference type="InterPro" id="IPR020846">
    <property type="entry name" value="MFS_dom"/>
</dbReference>
<feature type="domain" description="Major facilitator superfamily (MFS) profile" evidence="9">
    <location>
        <begin position="318"/>
        <end position="736"/>
    </location>
</feature>
<evidence type="ECO:0000313" key="11">
    <source>
        <dbReference type="Proteomes" id="UP000663879"/>
    </source>
</evidence>
<feature type="region of interest" description="Disordered" evidence="7">
    <location>
        <begin position="111"/>
        <end position="226"/>
    </location>
</feature>
<feature type="transmembrane region" description="Helical" evidence="8">
    <location>
        <begin position="709"/>
        <end position="732"/>
    </location>
</feature>
<evidence type="ECO:0000256" key="8">
    <source>
        <dbReference type="SAM" id="Phobius"/>
    </source>
</evidence>
<evidence type="ECO:0000313" key="10">
    <source>
        <dbReference type="EMBL" id="CAF0772980.1"/>
    </source>
</evidence>
<dbReference type="CDD" id="cd17328">
    <property type="entry name" value="MFS_spinster_like"/>
    <property type="match status" value="1"/>
</dbReference>
<feature type="transmembrane region" description="Helical" evidence="8">
    <location>
        <begin position="670"/>
        <end position="689"/>
    </location>
</feature>
<dbReference type="Pfam" id="PF07690">
    <property type="entry name" value="MFS_1"/>
    <property type="match status" value="1"/>
</dbReference>
<keyword evidence="2" id="KW-0813">Transport</keyword>